<dbReference type="SUPFAM" id="SSF81340">
    <property type="entry name" value="Clc chloride channel"/>
    <property type="match status" value="1"/>
</dbReference>
<dbReference type="InterPro" id="IPR051280">
    <property type="entry name" value="Cl-channel/antiporter"/>
</dbReference>
<organism evidence="4 5">
    <name type="scientific">Tanacetum coccineum</name>
    <dbReference type="NCBI Taxonomy" id="301880"/>
    <lineage>
        <taxon>Eukaryota</taxon>
        <taxon>Viridiplantae</taxon>
        <taxon>Streptophyta</taxon>
        <taxon>Embryophyta</taxon>
        <taxon>Tracheophyta</taxon>
        <taxon>Spermatophyta</taxon>
        <taxon>Magnoliopsida</taxon>
        <taxon>eudicotyledons</taxon>
        <taxon>Gunneridae</taxon>
        <taxon>Pentapetalae</taxon>
        <taxon>asterids</taxon>
        <taxon>campanulids</taxon>
        <taxon>Asterales</taxon>
        <taxon>Asteraceae</taxon>
        <taxon>Asteroideae</taxon>
        <taxon>Anthemideae</taxon>
        <taxon>Anthemidinae</taxon>
        <taxon>Tanacetum</taxon>
    </lineage>
</organism>
<evidence type="ECO:0000313" key="5">
    <source>
        <dbReference type="Proteomes" id="UP001151760"/>
    </source>
</evidence>
<keyword evidence="3" id="KW-1133">Transmembrane helix</keyword>
<keyword evidence="4" id="KW-0808">Transferase</keyword>
<keyword evidence="2" id="KW-0129">CBS domain</keyword>
<dbReference type="EMBL" id="BQNB010014820">
    <property type="protein sequence ID" value="GJT32785.1"/>
    <property type="molecule type" value="Genomic_DNA"/>
</dbReference>
<sequence>MSFNNDTTLAVNEVRAEVQNQNWRDLPRDIPLDSVVVLRYEKRSKSENKGKVPTEMELVLEQTQQGTSYEVSVSAEGVEELKRKVKIKGEKKEALLTLRKKPEHQSDTQVITVKMEILLEPTSNKLMVDPHRFEGCLKLEVKVNGRFVENDPIKQDWRSRKKMLLSIEAVGKWVLRMAQLRFVENDPIKQDWRSRKKVHIFQYVVKKWKLVLLIGLAIGLVAFFNNIAVENIARFKLILTGNLMLKISNAILEAEDCVIYISAQEVFDDTFSPTIEVAIRLQINTKFDFAKDALVQVALRLRGDLFEREGALSTASREFDKRMHMYFSHIFKRDNTITYTCMLIHVRVICYIFHFVDKENEEE</sequence>
<name>A0ABQ5D1N8_9ASTR</name>
<reference evidence="4" key="2">
    <citation type="submission" date="2022-01" db="EMBL/GenBank/DDBJ databases">
        <authorList>
            <person name="Yamashiro T."/>
            <person name="Shiraishi A."/>
            <person name="Satake H."/>
            <person name="Nakayama K."/>
        </authorList>
    </citation>
    <scope>NUCLEOTIDE SEQUENCE</scope>
</reference>
<evidence type="ECO:0000256" key="3">
    <source>
        <dbReference type="SAM" id="Phobius"/>
    </source>
</evidence>
<proteinExistence type="predicted"/>
<evidence type="ECO:0000313" key="4">
    <source>
        <dbReference type="EMBL" id="GJT32785.1"/>
    </source>
</evidence>
<keyword evidence="4" id="KW-0695">RNA-directed DNA polymerase</keyword>
<evidence type="ECO:0000256" key="2">
    <source>
        <dbReference type="ARBA" id="ARBA00023122"/>
    </source>
</evidence>
<evidence type="ECO:0000256" key="1">
    <source>
        <dbReference type="ARBA" id="ARBA00022737"/>
    </source>
</evidence>
<keyword evidence="4" id="KW-0548">Nucleotidyltransferase</keyword>
<protein>
    <submittedName>
        <fullName evidence="4">Reverse transcriptase domain-containing protein</fullName>
    </submittedName>
</protein>
<gene>
    <name evidence="4" type="ORF">Tco_0923204</name>
</gene>
<keyword evidence="5" id="KW-1185">Reference proteome</keyword>
<dbReference type="GO" id="GO:0003964">
    <property type="term" value="F:RNA-directed DNA polymerase activity"/>
    <property type="evidence" value="ECO:0007669"/>
    <property type="project" value="UniProtKB-KW"/>
</dbReference>
<reference evidence="4" key="1">
    <citation type="journal article" date="2022" name="Int. J. Mol. Sci.">
        <title>Draft Genome of Tanacetum Coccineum: Genomic Comparison of Closely Related Tanacetum-Family Plants.</title>
        <authorList>
            <person name="Yamashiro T."/>
            <person name="Shiraishi A."/>
            <person name="Nakayama K."/>
            <person name="Satake H."/>
        </authorList>
    </citation>
    <scope>NUCLEOTIDE SEQUENCE</scope>
</reference>
<keyword evidence="1" id="KW-0677">Repeat</keyword>
<dbReference type="PANTHER" id="PTHR11689">
    <property type="entry name" value="CHLORIDE CHANNEL PROTEIN CLC FAMILY MEMBER"/>
    <property type="match status" value="1"/>
</dbReference>
<dbReference type="PANTHER" id="PTHR11689:SF168">
    <property type="entry name" value="CHLORIDE CHANNEL PROTEIN"/>
    <property type="match status" value="1"/>
</dbReference>
<dbReference type="Proteomes" id="UP001151760">
    <property type="component" value="Unassembled WGS sequence"/>
</dbReference>
<dbReference type="InterPro" id="IPR014743">
    <property type="entry name" value="Cl-channel_core"/>
</dbReference>
<keyword evidence="3" id="KW-0812">Transmembrane</keyword>
<comment type="caution">
    <text evidence="4">The sequence shown here is derived from an EMBL/GenBank/DDBJ whole genome shotgun (WGS) entry which is preliminary data.</text>
</comment>
<accession>A0ABQ5D1N8</accession>
<feature type="transmembrane region" description="Helical" evidence="3">
    <location>
        <begin position="210"/>
        <end position="229"/>
    </location>
</feature>
<keyword evidence="3" id="KW-0472">Membrane</keyword>